<keyword evidence="1" id="KW-0472">Membrane</keyword>
<proteinExistence type="predicted"/>
<dbReference type="PROSITE" id="PS50850">
    <property type="entry name" value="MFS"/>
    <property type="match status" value="1"/>
</dbReference>
<feature type="transmembrane region" description="Helical" evidence="1">
    <location>
        <begin position="37"/>
        <end position="55"/>
    </location>
</feature>
<dbReference type="Gene3D" id="1.20.1250.20">
    <property type="entry name" value="MFS general substrate transporter like domains"/>
    <property type="match status" value="1"/>
</dbReference>
<sequence length="69" mass="7649">PLSLTGKALGINMVAFMSGQFIGLLLGGILAIYDWRFVFLVSVPFGLLGTIWSFLKLKEISYRDPNTKI</sequence>
<feature type="non-terminal residue" evidence="3">
    <location>
        <position position="1"/>
    </location>
</feature>
<keyword evidence="1" id="KW-1133">Transmembrane helix</keyword>
<evidence type="ECO:0000256" key="1">
    <source>
        <dbReference type="SAM" id="Phobius"/>
    </source>
</evidence>
<dbReference type="SUPFAM" id="SSF103473">
    <property type="entry name" value="MFS general substrate transporter"/>
    <property type="match status" value="1"/>
</dbReference>
<protein>
    <submittedName>
        <fullName evidence="3">MFS transporter</fullName>
    </submittedName>
</protein>
<dbReference type="Proteomes" id="UP001074446">
    <property type="component" value="Unassembled WGS sequence"/>
</dbReference>
<keyword evidence="1" id="KW-0812">Transmembrane</keyword>
<gene>
    <name evidence="3" type="ORF">O3H35_00110</name>
</gene>
<evidence type="ECO:0000259" key="2">
    <source>
        <dbReference type="PROSITE" id="PS50850"/>
    </source>
</evidence>
<dbReference type="AlphaFoldDB" id="A0A9E4ZY44"/>
<dbReference type="InterPro" id="IPR011701">
    <property type="entry name" value="MFS"/>
</dbReference>
<dbReference type="InterPro" id="IPR020846">
    <property type="entry name" value="MFS_dom"/>
</dbReference>
<dbReference type="EMBL" id="JAPVES010000021">
    <property type="protein sequence ID" value="MCZ3371032.1"/>
    <property type="molecule type" value="Genomic_DNA"/>
</dbReference>
<feature type="domain" description="Major facilitator superfamily (MFS) profile" evidence="2">
    <location>
        <begin position="1"/>
        <end position="69"/>
    </location>
</feature>
<evidence type="ECO:0000313" key="3">
    <source>
        <dbReference type="EMBL" id="MCZ3371032.1"/>
    </source>
</evidence>
<name>A0A9E4ZY44_9EURY</name>
<organism evidence="3">
    <name type="scientific">Methanobacterium veterum</name>
    <dbReference type="NCBI Taxonomy" id="408577"/>
    <lineage>
        <taxon>Archaea</taxon>
        <taxon>Methanobacteriati</taxon>
        <taxon>Methanobacteriota</taxon>
        <taxon>Methanomada group</taxon>
        <taxon>Methanobacteria</taxon>
        <taxon>Methanobacteriales</taxon>
        <taxon>Methanobacteriaceae</taxon>
        <taxon>Methanobacterium</taxon>
    </lineage>
</organism>
<dbReference type="RefSeq" id="WP_331275712.1">
    <property type="nucleotide sequence ID" value="NZ_JAPVES010000021.1"/>
</dbReference>
<comment type="caution">
    <text evidence="3">The sequence shown here is derived from an EMBL/GenBank/DDBJ whole genome shotgun (WGS) entry which is preliminary data.</text>
</comment>
<dbReference type="InterPro" id="IPR036259">
    <property type="entry name" value="MFS_trans_sf"/>
</dbReference>
<accession>A0A9E4ZY44</accession>
<feature type="transmembrane region" description="Helical" evidence="1">
    <location>
        <begin position="12"/>
        <end position="31"/>
    </location>
</feature>
<dbReference type="GO" id="GO:0022857">
    <property type="term" value="F:transmembrane transporter activity"/>
    <property type="evidence" value="ECO:0007669"/>
    <property type="project" value="InterPro"/>
</dbReference>
<dbReference type="Pfam" id="PF07690">
    <property type="entry name" value="MFS_1"/>
    <property type="match status" value="1"/>
</dbReference>
<reference evidence="3" key="1">
    <citation type="submission" date="2022-12" db="EMBL/GenBank/DDBJ databases">
        <title>Reclassification of two methanogenic archaea species isolated from the Kolyma lowland permafrost.</title>
        <authorList>
            <person name="Trubitsyn V.E."/>
            <person name="Rivkina E.M."/>
            <person name="Shcherbakova V.A."/>
        </authorList>
    </citation>
    <scope>NUCLEOTIDE SEQUENCE</scope>
    <source>
        <strain evidence="3">MK4</strain>
    </source>
</reference>
<feature type="non-terminal residue" evidence="3">
    <location>
        <position position="69"/>
    </location>
</feature>